<feature type="chain" id="PRO_5009191958" evidence="3">
    <location>
        <begin position="24"/>
        <end position="252"/>
    </location>
</feature>
<keyword evidence="5" id="KW-1185">Reference proteome</keyword>
<name>A0A1E7EKU5_9STRA</name>
<feature type="signal peptide" evidence="3">
    <location>
        <begin position="1"/>
        <end position="23"/>
    </location>
</feature>
<gene>
    <name evidence="4" type="ORF">FRACYDRAFT_256002</name>
</gene>
<feature type="compositionally biased region" description="Acidic residues" evidence="1">
    <location>
        <begin position="237"/>
        <end position="252"/>
    </location>
</feature>
<feature type="transmembrane region" description="Helical" evidence="2">
    <location>
        <begin position="194"/>
        <end position="217"/>
    </location>
</feature>
<proteinExistence type="predicted"/>
<dbReference type="AlphaFoldDB" id="A0A1E7EKU5"/>
<protein>
    <submittedName>
        <fullName evidence="4">Uncharacterized protein</fullName>
    </submittedName>
</protein>
<reference evidence="4 5" key="1">
    <citation type="submission" date="2016-09" db="EMBL/GenBank/DDBJ databases">
        <title>Extensive genetic diversity and differential bi-allelic expression allows diatom success in the polar Southern Ocean.</title>
        <authorList>
            <consortium name="DOE Joint Genome Institute"/>
            <person name="Mock T."/>
            <person name="Otillar R.P."/>
            <person name="Strauss J."/>
            <person name="Dupont C."/>
            <person name="Frickenhaus S."/>
            <person name="Maumus F."/>
            <person name="Mcmullan M."/>
            <person name="Sanges R."/>
            <person name="Schmutz J."/>
            <person name="Toseland A."/>
            <person name="Valas R."/>
            <person name="Veluchamy A."/>
            <person name="Ward B.J."/>
            <person name="Allen A."/>
            <person name="Barry K."/>
            <person name="Falciatore A."/>
            <person name="Ferrante M."/>
            <person name="Fortunato A.E."/>
            <person name="Gloeckner G."/>
            <person name="Gruber A."/>
            <person name="Hipkin R."/>
            <person name="Janech M."/>
            <person name="Kroth P."/>
            <person name="Leese F."/>
            <person name="Lindquist E."/>
            <person name="Lyon B.R."/>
            <person name="Martin J."/>
            <person name="Mayer C."/>
            <person name="Parker M."/>
            <person name="Quesneville H."/>
            <person name="Raymond J."/>
            <person name="Uhlig C."/>
            <person name="Valentin K.U."/>
            <person name="Worden A.Z."/>
            <person name="Armbrust E.V."/>
            <person name="Bowler C."/>
            <person name="Green B."/>
            <person name="Moulton V."/>
            <person name="Van Oosterhout C."/>
            <person name="Grigoriev I."/>
        </authorList>
    </citation>
    <scope>NUCLEOTIDE SEQUENCE [LARGE SCALE GENOMIC DNA]</scope>
    <source>
        <strain evidence="4 5">CCMP1102</strain>
    </source>
</reference>
<feature type="compositionally biased region" description="Polar residues" evidence="1">
    <location>
        <begin position="224"/>
        <end position="236"/>
    </location>
</feature>
<evidence type="ECO:0000313" key="4">
    <source>
        <dbReference type="EMBL" id="OEU06173.1"/>
    </source>
</evidence>
<keyword evidence="2" id="KW-0472">Membrane</keyword>
<dbReference type="EMBL" id="KV784423">
    <property type="protein sequence ID" value="OEU06173.1"/>
    <property type="molecule type" value="Genomic_DNA"/>
</dbReference>
<dbReference type="InParanoid" id="A0A1E7EKU5"/>
<accession>A0A1E7EKU5</accession>
<evidence type="ECO:0000313" key="5">
    <source>
        <dbReference type="Proteomes" id="UP000095751"/>
    </source>
</evidence>
<feature type="region of interest" description="Disordered" evidence="1">
    <location>
        <begin position="224"/>
        <end position="252"/>
    </location>
</feature>
<evidence type="ECO:0000256" key="2">
    <source>
        <dbReference type="SAM" id="Phobius"/>
    </source>
</evidence>
<feature type="transmembrane region" description="Helical" evidence="2">
    <location>
        <begin position="165"/>
        <end position="188"/>
    </location>
</feature>
<organism evidence="4 5">
    <name type="scientific">Fragilariopsis cylindrus CCMP1102</name>
    <dbReference type="NCBI Taxonomy" id="635003"/>
    <lineage>
        <taxon>Eukaryota</taxon>
        <taxon>Sar</taxon>
        <taxon>Stramenopiles</taxon>
        <taxon>Ochrophyta</taxon>
        <taxon>Bacillariophyta</taxon>
        <taxon>Bacillariophyceae</taxon>
        <taxon>Bacillariophycidae</taxon>
        <taxon>Bacillariales</taxon>
        <taxon>Bacillariaceae</taxon>
        <taxon>Fragilariopsis</taxon>
    </lineage>
</organism>
<keyword evidence="2" id="KW-1133">Transmembrane helix</keyword>
<keyword evidence="2" id="KW-0812">Transmembrane</keyword>
<evidence type="ECO:0000256" key="1">
    <source>
        <dbReference type="SAM" id="MobiDB-lite"/>
    </source>
</evidence>
<feature type="transmembrane region" description="Helical" evidence="2">
    <location>
        <begin position="12"/>
        <end position="36"/>
    </location>
</feature>
<sequence length="252" mass="26039">MVAKPHNVFNLAVLLLAFLTVTCTTIPGMTTVWGWSSSNKIFRSTRNTALTKRKVSIVLVLGAKKDINNDNNKPYFANDEDDREDEDKNKLMVGAAVATGGTVARTLTTGAIVGSAGTAAISSTTTATTTVASTATAVASGTVARTTTAAAGSVLGRTLTTAGDAIATAVVATGTDLAINGLVGFGLWTAFTKWLVSGGVVAIVIEIFFAIAAIVVATRGGKSTDSEVQSSETTFVSDDEQNYPDNDTEYNN</sequence>
<evidence type="ECO:0000256" key="3">
    <source>
        <dbReference type="SAM" id="SignalP"/>
    </source>
</evidence>
<dbReference type="KEGG" id="fcy:FRACYDRAFT_256002"/>
<dbReference type="Proteomes" id="UP000095751">
    <property type="component" value="Unassembled WGS sequence"/>
</dbReference>
<keyword evidence="3" id="KW-0732">Signal</keyword>